<proteinExistence type="predicted"/>
<dbReference type="Proteomes" id="UP000659388">
    <property type="component" value="Unassembled WGS sequence"/>
</dbReference>
<accession>A0A937F8H4</accession>
<keyword evidence="2" id="KW-1185">Reference proteome</keyword>
<dbReference type="EMBL" id="JAESIY010000011">
    <property type="protein sequence ID" value="MBL3658266.1"/>
    <property type="molecule type" value="Genomic_DNA"/>
</dbReference>
<evidence type="ECO:0000313" key="2">
    <source>
        <dbReference type="Proteomes" id="UP000659388"/>
    </source>
</evidence>
<name>A0A937F8H4_9BACT</name>
<comment type="caution">
    <text evidence="1">The sequence shown here is derived from an EMBL/GenBank/DDBJ whole genome shotgun (WGS) entry which is preliminary data.</text>
</comment>
<protein>
    <submittedName>
        <fullName evidence="1">Uncharacterized protein</fullName>
    </submittedName>
</protein>
<evidence type="ECO:0000313" key="1">
    <source>
        <dbReference type="EMBL" id="MBL3658266.1"/>
    </source>
</evidence>
<reference evidence="1" key="1">
    <citation type="submission" date="2021-01" db="EMBL/GenBank/DDBJ databases">
        <title>Fulvivirga kasyanovii gen. nov., sp nov., a novel member of the phylum Bacteroidetes isolated from seawater in a mussel farm.</title>
        <authorList>
            <person name="Zhao L.-H."/>
            <person name="Wang Z.-J."/>
        </authorList>
    </citation>
    <scope>NUCLEOTIDE SEQUENCE</scope>
    <source>
        <strain evidence="1">2943</strain>
    </source>
</reference>
<sequence length="188" mass="22015">MLHPKAQGRLNGRIAGLDNSNDGTISDVLSKEKREVSEYNLRSGYLTGFEEGYESGQKLRTALQEDVISKLPFQEKVKCLSFLLKQQERCRADYTQSFMANIIHWEEANMPVSLKSEIEHLLREDKIQRSVDKLFQYFKDHYQLKAFMEFHKLYDQLKKLRTDKKNNKNQSIAGALQGLKNEILRWVE</sequence>
<dbReference type="AlphaFoldDB" id="A0A937F8H4"/>
<gene>
    <name evidence="1" type="ORF">JL102_19090</name>
</gene>
<dbReference type="RefSeq" id="WP_202246057.1">
    <property type="nucleotide sequence ID" value="NZ_JAESIY010000011.1"/>
</dbReference>
<organism evidence="1 2">
    <name type="scientific">Fulvivirga sediminis</name>
    <dbReference type="NCBI Taxonomy" id="2803949"/>
    <lineage>
        <taxon>Bacteria</taxon>
        <taxon>Pseudomonadati</taxon>
        <taxon>Bacteroidota</taxon>
        <taxon>Cytophagia</taxon>
        <taxon>Cytophagales</taxon>
        <taxon>Fulvivirgaceae</taxon>
        <taxon>Fulvivirga</taxon>
    </lineage>
</organism>